<proteinExistence type="predicted"/>
<dbReference type="Pfam" id="PF13349">
    <property type="entry name" value="DUF4097"/>
    <property type="match status" value="1"/>
</dbReference>
<dbReference type="EMBL" id="CP108110">
    <property type="protein sequence ID" value="WUQ86271.1"/>
    <property type="molecule type" value="Genomic_DNA"/>
</dbReference>
<dbReference type="RefSeq" id="WP_328956902.1">
    <property type="nucleotide sequence ID" value="NZ_CP108110.1"/>
</dbReference>
<dbReference type="InterPro" id="IPR025164">
    <property type="entry name" value="Toastrack_DUF4097"/>
</dbReference>
<gene>
    <name evidence="2" type="ORF">OHA16_26935</name>
</gene>
<dbReference type="Proteomes" id="UP001432222">
    <property type="component" value="Chromosome"/>
</dbReference>
<evidence type="ECO:0000313" key="3">
    <source>
        <dbReference type="Proteomes" id="UP001432222"/>
    </source>
</evidence>
<organism evidence="2 3">
    <name type="scientific">Kitasatospora purpeofusca</name>
    <dbReference type="NCBI Taxonomy" id="67352"/>
    <lineage>
        <taxon>Bacteria</taxon>
        <taxon>Bacillati</taxon>
        <taxon>Actinomycetota</taxon>
        <taxon>Actinomycetes</taxon>
        <taxon>Kitasatosporales</taxon>
        <taxon>Streptomycetaceae</taxon>
        <taxon>Kitasatospora</taxon>
    </lineage>
</organism>
<accession>A0ABZ1U5M1</accession>
<keyword evidence="3" id="KW-1185">Reference proteome</keyword>
<evidence type="ECO:0000313" key="2">
    <source>
        <dbReference type="EMBL" id="WUQ86271.1"/>
    </source>
</evidence>
<name>A0ABZ1U5M1_9ACTN</name>
<sequence length="255" mass="26545">MLGTLALVVVMLVGAVQTWAMAVQQQTRSERTYGVAVTKVRLDTGRATVRIRPGQEGQVVVRQFLNWVVRMPVVSALFDQDELNVRMFCNQSFAVSDIGCGAVIELEVPPGVAVTGRQSSGSINIAGVTGEIDLVSTSGEVRLADVSGPLTVRTTSGSVNGQRLNSPRADVAATSGSVELGFVTEPSAVDIGVTSGSVSLGLPRGSRYDFEGGTAPRGRIDPVLADRSSPHKVRISVSSGSVSVFARDGDADGSG</sequence>
<feature type="domain" description="DUF4097" evidence="1">
    <location>
        <begin position="119"/>
        <end position="244"/>
    </location>
</feature>
<protein>
    <submittedName>
        <fullName evidence="2">DUF4097 domain-containing protein</fullName>
    </submittedName>
</protein>
<evidence type="ECO:0000259" key="1">
    <source>
        <dbReference type="Pfam" id="PF13349"/>
    </source>
</evidence>
<reference evidence="2" key="1">
    <citation type="submission" date="2022-10" db="EMBL/GenBank/DDBJ databases">
        <title>The complete genomes of actinobacterial strains from the NBC collection.</title>
        <authorList>
            <person name="Joergensen T.S."/>
            <person name="Alvarez Arevalo M."/>
            <person name="Sterndorff E.B."/>
            <person name="Faurdal D."/>
            <person name="Vuksanovic O."/>
            <person name="Mourched A.-S."/>
            <person name="Charusanti P."/>
            <person name="Shaw S."/>
            <person name="Blin K."/>
            <person name="Weber T."/>
        </authorList>
    </citation>
    <scope>NUCLEOTIDE SEQUENCE</scope>
    <source>
        <strain evidence="2">NBC_00222</strain>
    </source>
</reference>